<protein>
    <submittedName>
        <fullName evidence="1">Uncharacterized protein</fullName>
    </submittedName>
</protein>
<dbReference type="PANTHER" id="PTHR43591:SF110">
    <property type="entry name" value="RHODANESE DOMAIN-CONTAINING PROTEIN"/>
    <property type="match status" value="1"/>
</dbReference>
<dbReference type="Pfam" id="PF13489">
    <property type="entry name" value="Methyltransf_23"/>
    <property type="match status" value="1"/>
</dbReference>
<name>A0A0G2IAK8_9EURO</name>
<evidence type="ECO:0000313" key="2">
    <source>
        <dbReference type="Proteomes" id="UP000034164"/>
    </source>
</evidence>
<dbReference type="SUPFAM" id="SSF53335">
    <property type="entry name" value="S-adenosyl-L-methionine-dependent methyltransferases"/>
    <property type="match status" value="1"/>
</dbReference>
<accession>A0A0G2IAK8</accession>
<dbReference type="EMBL" id="LCZI01000234">
    <property type="protein sequence ID" value="KKZ67548.1"/>
    <property type="molecule type" value="Genomic_DNA"/>
</dbReference>
<dbReference type="InterPro" id="IPR029063">
    <property type="entry name" value="SAM-dependent_MTases_sf"/>
</dbReference>
<sequence length="283" mass="31856">MASNSNTSRYLLTRTRAESDRLDFQHNTFQKVLGFLLHPAIPQHDHMRIADIGTGTGIWLRDLAETLPKTCIFDGFDISLDQLPDRVLFPTDINYYVQDILAPFPTEFLGQYDAVHVRLLVMGLKVDEWERAIRNLMSLLRPGGYLQWTDIAAFGAHIVPGMSGCNVDDADRFVKQFVKVISKHGKSGKSVTELCSHFKKCGLKDCKEDIVSLDKPEYKGLLNKNNVKAIEHILQAASLAADQDGDALSMNQISQQRELALENLKETKSFLIFDLHVVIGRRG</sequence>
<evidence type="ECO:0000313" key="1">
    <source>
        <dbReference type="EMBL" id="KKZ67548.1"/>
    </source>
</evidence>
<dbReference type="PANTHER" id="PTHR43591">
    <property type="entry name" value="METHYLTRANSFERASE"/>
    <property type="match status" value="1"/>
</dbReference>
<comment type="caution">
    <text evidence="1">The sequence shown here is derived from an EMBL/GenBank/DDBJ whole genome shotgun (WGS) entry which is preliminary data.</text>
</comment>
<dbReference type="CDD" id="cd02440">
    <property type="entry name" value="AdoMet_MTases"/>
    <property type="match status" value="1"/>
</dbReference>
<organism evidence="1 2">
    <name type="scientific">[Emmonsia] crescens</name>
    <dbReference type="NCBI Taxonomy" id="73230"/>
    <lineage>
        <taxon>Eukaryota</taxon>
        <taxon>Fungi</taxon>
        <taxon>Dikarya</taxon>
        <taxon>Ascomycota</taxon>
        <taxon>Pezizomycotina</taxon>
        <taxon>Eurotiomycetes</taxon>
        <taxon>Eurotiomycetidae</taxon>
        <taxon>Onygenales</taxon>
        <taxon>Ajellomycetaceae</taxon>
        <taxon>Emergomyces</taxon>
    </lineage>
</organism>
<dbReference type="OrthoDB" id="417697at2759"/>
<reference evidence="2" key="1">
    <citation type="journal article" date="2015" name="PLoS Genet.">
        <title>The dynamic genome and transcriptome of the human fungal pathogen Blastomyces and close relative Emmonsia.</title>
        <authorList>
            <person name="Munoz J.F."/>
            <person name="Gauthier G.M."/>
            <person name="Desjardins C.A."/>
            <person name="Gallo J.E."/>
            <person name="Holder J."/>
            <person name="Sullivan T.D."/>
            <person name="Marty A.J."/>
            <person name="Carmen J.C."/>
            <person name="Chen Z."/>
            <person name="Ding L."/>
            <person name="Gujja S."/>
            <person name="Magrini V."/>
            <person name="Misas E."/>
            <person name="Mitreva M."/>
            <person name="Priest M."/>
            <person name="Saif S."/>
            <person name="Whiston E.A."/>
            <person name="Young S."/>
            <person name="Zeng Q."/>
            <person name="Goldman W.E."/>
            <person name="Mardis E.R."/>
            <person name="Taylor J.W."/>
            <person name="McEwen J.G."/>
            <person name="Clay O.K."/>
            <person name="Klein B.S."/>
            <person name="Cuomo C.A."/>
        </authorList>
    </citation>
    <scope>NUCLEOTIDE SEQUENCE [LARGE SCALE GENOMIC DNA]</scope>
    <source>
        <strain evidence="2">UAMH 3008</strain>
    </source>
</reference>
<dbReference type="Proteomes" id="UP000034164">
    <property type="component" value="Unassembled WGS sequence"/>
</dbReference>
<dbReference type="Gene3D" id="3.40.50.150">
    <property type="entry name" value="Vaccinia Virus protein VP39"/>
    <property type="match status" value="1"/>
</dbReference>
<dbReference type="VEuPathDB" id="FungiDB:EMCG_06782"/>
<proteinExistence type="predicted"/>
<gene>
    <name evidence="1" type="ORF">EMCG_06782</name>
</gene>
<dbReference type="AlphaFoldDB" id="A0A0G2IAK8"/>